<dbReference type="WBParaSite" id="scaffold3401_cov444.g6558">
    <property type="protein sequence ID" value="scaffold3401_cov444.g6558"/>
    <property type="gene ID" value="scaffold3401_cov444.g6558"/>
</dbReference>
<dbReference type="Proteomes" id="UP000887561">
    <property type="component" value="Unplaced"/>
</dbReference>
<evidence type="ECO:0000313" key="3">
    <source>
        <dbReference type="WBParaSite" id="scaffold3401_cov444.g6558"/>
    </source>
</evidence>
<proteinExistence type="predicted"/>
<dbReference type="AlphaFoldDB" id="A0A915M7U4"/>
<accession>A0A915M7U4</accession>
<organism evidence="2 3">
    <name type="scientific">Meloidogyne javanica</name>
    <name type="common">Root-knot nematode worm</name>
    <dbReference type="NCBI Taxonomy" id="6303"/>
    <lineage>
        <taxon>Eukaryota</taxon>
        <taxon>Metazoa</taxon>
        <taxon>Ecdysozoa</taxon>
        <taxon>Nematoda</taxon>
        <taxon>Chromadorea</taxon>
        <taxon>Rhabditida</taxon>
        <taxon>Tylenchina</taxon>
        <taxon>Tylenchomorpha</taxon>
        <taxon>Tylenchoidea</taxon>
        <taxon>Meloidogynidae</taxon>
        <taxon>Meloidogyninae</taxon>
        <taxon>Meloidogyne</taxon>
        <taxon>Meloidogyne incognita group</taxon>
    </lineage>
</organism>
<feature type="compositionally biased region" description="Basic and acidic residues" evidence="1">
    <location>
        <begin position="34"/>
        <end position="64"/>
    </location>
</feature>
<feature type="region of interest" description="Disordered" evidence="1">
    <location>
        <begin position="1"/>
        <end position="72"/>
    </location>
</feature>
<evidence type="ECO:0000256" key="1">
    <source>
        <dbReference type="SAM" id="MobiDB-lite"/>
    </source>
</evidence>
<feature type="compositionally biased region" description="Basic and acidic residues" evidence="1">
    <location>
        <begin position="1"/>
        <end position="12"/>
    </location>
</feature>
<reference evidence="3" key="1">
    <citation type="submission" date="2022-11" db="UniProtKB">
        <authorList>
            <consortium name="WormBaseParasite"/>
        </authorList>
    </citation>
    <scope>IDENTIFICATION</scope>
</reference>
<protein>
    <submittedName>
        <fullName evidence="3">Uncharacterized protein</fullName>
    </submittedName>
</protein>
<keyword evidence="2" id="KW-1185">Reference proteome</keyword>
<sequence>MTRIDDKGKKDSTTATSTLRVHRHILDVLGPQVEEEKSHEEGKGEGKREKDIGKNKGEGDKGKQDGVGTKLVEAEVSLESAIGYENPSNADLPK</sequence>
<evidence type="ECO:0000313" key="2">
    <source>
        <dbReference type="Proteomes" id="UP000887561"/>
    </source>
</evidence>
<name>A0A915M7U4_MELJA</name>